<dbReference type="SUPFAM" id="SSF47413">
    <property type="entry name" value="lambda repressor-like DNA-binding domains"/>
    <property type="match status" value="1"/>
</dbReference>
<evidence type="ECO:0000313" key="3">
    <source>
        <dbReference type="Proteomes" id="UP000702425"/>
    </source>
</evidence>
<dbReference type="RefSeq" id="WP_172187564.1">
    <property type="nucleotide sequence ID" value="NZ_CAWPPK010000251.1"/>
</dbReference>
<sequence length="90" mass="10266">MNQEVRDLYEMSLAEIREYRGFSRRELSQQLTGKVSEDTLYSIEKRKQKPRVDTAIAICTALNISLKQFCHSIGLDVSGLVDDYVPPRGS</sequence>
<dbReference type="Gene3D" id="1.10.260.40">
    <property type="entry name" value="lambda repressor-like DNA-binding domains"/>
    <property type="match status" value="1"/>
</dbReference>
<evidence type="ECO:0000313" key="2">
    <source>
        <dbReference type="EMBL" id="NQE34752.1"/>
    </source>
</evidence>
<feature type="domain" description="HTH cro/C1-type" evidence="1">
    <location>
        <begin position="13"/>
        <end position="69"/>
    </location>
</feature>
<dbReference type="InterPro" id="IPR010982">
    <property type="entry name" value="Lambda_DNA-bd_dom_sf"/>
</dbReference>
<name>A0ABX2CWH1_9CYAN</name>
<keyword evidence="3" id="KW-1185">Reference proteome</keyword>
<protein>
    <recommendedName>
        <fullName evidence="1">HTH cro/C1-type domain-containing protein</fullName>
    </recommendedName>
</protein>
<gene>
    <name evidence="2" type="ORF">E5S67_02480</name>
</gene>
<dbReference type="CDD" id="cd00093">
    <property type="entry name" value="HTH_XRE"/>
    <property type="match status" value="1"/>
</dbReference>
<accession>A0ABX2CWH1</accession>
<proteinExistence type="predicted"/>
<dbReference type="Pfam" id="PF01381">
    <property type="entry name" value="HTH_3"/>
    <property type="match status" value="1"/>
</dbReference>
<evidence type="ECO:0000259" key="1">
    <source>
        <dbReference type="PROSITE" id="PS50943"/>
    </source>
</evidence>
<reference evidence="2 3" key="1">
    <citation type="journal article" date="2020" name="Sci. Rep.">
        <title>A novel cyanobacterial geosmin producer, revising GeoA distribution and dispersion patterns in Bacteria.</title>
        <authorList>
            <person name="Churro C."/>
            <person name="Semedo-Aguiar A.P."/>
            <person name="Silva A.D."/>
            <person name="Pereira-Leal J.B."/>
            <person name="Leite R.B."/>
        </authorList>
    </citation>
    <scope>NUCLEOTIDE SEQUENCE [LARGE SCALE GENOMIC DNA]</scope>
    <source>
        <strain evidence="2 3">IPMA8</strain>
    </source>
</reference>
<organism evidence="2 3">
    <name type="scientific">Microcoleus asticus IPMA8</name>
    <dbReference type="NCBI Taxonomy" id="2563858"/>
    <lineage>
        <taxon>Bacteria</taxon>
        <taxon>Bacillati</taxon>
        <taxon>Cyanobacteriota</taxon>
        <taxon>Cyanophyceae</taxon>
        <taxon>Oscillatoriophycideae</taxon>
        <taxon>Oscillatoriales</taxon>
        <taxon>Microcoleaceae</taxon>
        <taxon>Microcoleus</taxon>
        <taxon>Microcoleus asticus</taxon>
    </lineage>
</organism>
<comment type="caution">
    <text evidence="2">The sequence shown here is derived from an EMBL/GenBank/DDBJ whole genome shotgun (WGS) entry which is preliminary data.</text>
</comment>
<dbReference type="EMBL" id="SRRZ01000039">
    <property type="protein sequence ID" value="NQE34752.1"/>
    <property type="molecule type" value="Genomic_DNA"/>
</dbReference>
<dbReference type="SMART" id="SM00530">
    <property type="entry name" value="HTH_XRE"/>
    <property type="match status" value="1"/>
</dbReference>
<dbReference type="PROSITE" id="PS50943">
    <property type="entry name" value="HTH_CROC1"/>
    <property type="match status" value="1"/>
</dbReference>
<dbReference type="Proteomes" id="UP000702425">
    <property type="component" value="Unassembled WGS sequence"/>
</dbReference>
<dbReference type="InterPro" id="IPR001387">
    <property type="entry name" value="Cro/C1-type_HTH"/>
</dbReference>